<evidence type="ECO:0000256" key="6">
    <source>
        <dbReference type="ARBA" id="ARBA00023136"/>
    </source>
</evidence>
<evidence type="ECO:0000256" key="4">
    <source>
        <dbReference type="ARBA" id="ARBA00022692"/>
    </source>
</evidence>
<evidence type="ECO:0000313" key="17">
    <source>
        <dbReference type="EMBL" id="CAJ0577133.1"/>
    </source>
</evidence>
<comment type="catalytic activity">
    <reaction evidence="11">
        <text>1-hexadecanoyl-2-(9Z-octadecenoyl)-sn-glycerol + CDP-choline = 1-hexadecanoyl-2-(9Z-octadecenoyl)-sn-glycero-3-phosphocholine + CMP + H(+)</text>
        <dbReference type="Rhea" id="RHEA:54244"/>
        <dbReference type="ChEBI" id="CHEBI:15378"/>
        <dbReference type="ChEBI" id="CHEBI:58779"/>
        <dbReference type="ChEBI" id="CHEBI:60377"/>
        <dbReference type="ChEBI" id="CHEBI:73001"/>
        <dbReference type="ChEBI" id="CHEBI:75466"/>
    </reaction>
    <physiologicalReaction direction="left-to-right" evidence="11">
        <dbReference type="Rhea" id="RHEA:54245"/>
    </physiologicalReaction>
</comment>
<organism evidence="17 18">
    <name type="scientific">Mesorhabditis spiculigera</name>
    <dbReference type="NCBI Taxonomy" id="96644"/>
    <lineage>
        <taxon>Eukaryota</taxon>
        <taxon>Metazoa</taxon>
        <taxon>Ecdysozoa</taxon>
        <taxon>Nematoda</taxon>
        <taxon>Chromadorea</taxon>
        <taxon>Rhabditida</taxon>
        <taxon>Rhabditina</taxon>
        <taxon>Rhabditomorpha</taxon>
        <taxon>Rhabditoidea</taxon>
        <taxon>Rhabditidae</taxon>
        <taxon>Mesorhabditinae</taxon>
        <taxon>Mesorhabditis</taxon>
    </lineage>
</organism>
<dbReference type="FunFam" id="1.20.120.1760:FF:000002">
    <property type="entry name" value="Choline/ethanolamine phosphotransferase 1"/>
    <property type="match status" value="1"/>
</dbReference>
<dbReference type="EMBL" id="CATQJA010002648">
    <property type="protein sequence ID" value="CAJ0577133.1"/>
    <property type="molecule type" value="Genomic_DNA"/>
</dbReference>
<keyword evidence="7" id="KW-0443">Lipid metabolism</keyword>
<comment type="pathway">
    <text evidence="12">Phospholipid metabolism; phosphatidylcholine biosynthesis; phosphatidylcholine from phosphocholine: step 2/2.</text>
</comment>
<dbReference type="GO" id="GO:0004307">
    <property type="term" value="F:ethanolaminephosphotransferase activity"/>
    <property type="evidence" value="ECO:0007669"/>
    <property type="project" value="TreeGrafter"/>
</dbReference>
<dbReference type="InterPro" id="IPR014472">
    <property type="entry name" value="CHOPT"/>
</dbReference>
<evidence type="ECO:0000256" key="2">
    <source>
        <dbReference type="ARBA" id="ARBA00010441"/>
    </source>
</evidence>
<name>A0AA36CZ81_9BILA</name>
<dbReference type="GO" id="GO:0005789">
    <property type="term" value="C:endoplasmic reticulum membrane"/>
    <property type="evidence" value="ECO:0007669"/>
    <property type="project" value="TreeGrafter"/>
</dbReference>
<evidence type="ECO:0000256" key="7">
    <source>
        <dbReference type="ARBA" id="ARBA00023209"/>
    </source>
</evidence>
<evidence type="ECO:0000256" key="12">
    <source>
        <dbReference type="ARBA" id="ARBA00037890"/>
    </source>
</evidence>
<evidence type="ECO:0000256" key="10">
    <source>
        <dbReference type="ARBA" id="ARBA00036651"/>
    </source>
</evidence>
<evidence type="ECO:0000256" key="11">
    <source>
        <dbReference type="ARBA" id="ARBA00036890"/>
    </source>
</evidence>
<dbReference type="GO" id="GO:0004142">
    <property type="term" value="F:diacylglycerol cholinephosphotransferase activity"/>
    <property type="evidence" value="ECO:0007669"/>
    <property type="project" value="UniProtKB-EC"/>
</dbReference>
<evidence type="ECO:0000256" key="16">
    <source>
        <dbReference type="SAM" id="Phobius"/>
    </source>
</evidence>
<dbReference type="Gene3D" id="1.20.120.1760">
    <property type="match status" value="1"/>
</dbReference>
<keyword evidence="7" id="KW-0594">Phospholipid biosynthesis</keyword>
<proteinExistence type="inferred from homology"/>
<keyword evidence="3 15" id="KW-0808">Transferase</keyword>
<dbReference type="PIRSF" id="PIRSF015665">
    <property type="entry name" value="CHOPT"/>
    <property type="match status" value="1"/>
</dbReference>
<comment type="subcellular location">
    <subcellularLocation>
        <location evidence="1">Membrane</location>
        <topology evidence="1">Multi-pass membrane protein</topology>
    </subcellularLocation>
</comment>
<feature type="transmembrane region" description="Helical" evidence="16">
    <location>
        <begin position="252"/>
        <end position="277"/>
    </location>
</feature>
<feature type="transmembrane region" description="Helical" evidence="16">
    <location>
        <begin position="289"/>
        <end position="307"/>
    </location>
</feature>
<keyword evidence="6 16" id="KW-0472">Membrane</keyword>
<comment type="caution">
    <text evidence="17">The sequence shown here is derived from an EMBL/GenBank/DDBJ whole genome shotgun (WGS) entry which is preliminary data.</text>
</comment>
<evidence type="ECO:0000256" key="14">
    <source>
        <dbReference type="ARBA" id="ARBA00048570"/>
    </source>
</evidence>
<evidence type="ECO:0000256" key="13">
    <source>
        <dbReference type="ARBA" id="ARBA00038987"/>
    </source>
</evidence>
<feature type="transmembrane region" description="Helical" evidence="16">
    <location>
        <begin position="375"/>
        <end position="395"/>
    </location>
</feature>
<comment type="catalytic activity">
    <reaction evidence="9">
        <text>1-hexadecanoyl-2-(4Z,7Z,10Z,13Z,16Z,19Z-docosahexaenoyl)-sn-glycerol + CDP-choline = 1-hexadecanoyl-2-(4Z,7Z,10Z,13Z,16Z,19Z-docosahexaenoyl)-sn-glycero-3-phosphocholine + CMP + H(+)</text>
        <dbReference type="Rhea" id="RHEA:54332"/>
        <dbReference type="ChEBI" id="CHEBI:15378"/>
        <dbReference type="ChEBI" id="CHEBI:58779"/>
        <dbReference type="ChEBI" id="CHEBI:60377"/>
        <dbReference type="ChEBI" id="CHEBI:74963"/>
        <dbReference type="ChEBI" id="CHEBI:82949"/>
    </reaction>
    <physiologicalReaction direction="left-to-right" evidence="9">
        <dbReference type="Rhea" id="RHEA:54333"/>
    </physiologicalReaction>
</comment>
<feature type="transmembrane region" description="Helical" evidence="16">
    <location>
        <begin position="223"/>
        <end position="245"/>
    </location>
</feature>
<keyword evidence="4 16" id="KW-0812">Transmembrane</keyword>
<gene>
    <name evidence="17" type="ORF">MSPICULIGERA_LOCUS15411</name>
</gene>
<comment type="similarity">
    <text evidence="2 15">Belongs to the CDP-alcohol phosphatidyltransferase class-I family.</text>
</comment>
<feature type="transmembrane region" description="Helical" evidence="16">
    <location>
        <begin position="122"/>
        <end position="140"/>
    </location>
</feature>
<evidence type="ECO:0000256" key="1">
    <source>
        <dbReference type="ARBA" id="ARBA00004141"/>
    </source>
</evidence>
<reference evidence="17" key="1">
    <citation type="submission" date="2023-06" db="EMBL/GenBank/DDBJ databases">
        <authorList>
            <person name="Delattre M."/>
        </authorList>
    </citation>
    <scope>NUCLEOTIDE SEQUENCE</scope>
    <source>
        <strain evidence="17">AF72</strain>
    </source>
</reference>
<evidence type="ECO:0000313" key="18">
    <source>
        <dbReference type="Proteomes" id="UP001177023"/>
    </source>
</evidence>
<keyword evidence="7" id="KW-0444">Lipid biosynthesis</keyword>
<feature type="non-terminal residue" evidence="17">
    <location>
        <position position="414"/>
    </location>
</feature>
<comment type="catalytic activity">
    <reaction evidence="14">
        <text>CDP-choline + a 1,2-diacyl-sn-glycerol = a 1,2-diacyl-sn-glycero-3-phosphocholine + CMP + H(+)</text>
        <dbReference type="Rhea" id="RHEA:32939"/>
        <dbReference type="ChEBI" id="CHEBI:15378"/>
        <dbReference type="ChEBI" id="CHEBI:17815"/>
        <dbReference type="ChEBI" id="CHEBI:57643"/>
        <dbReference type="ChEBI" id="CHEBI:58779"/>
        <dbReference type="ChEBI" id="CHEBI:60377"/>
        <dbReference type="EC" id="2.7.8.2"/>
    </reaction>
    <physiologicalReaction direction="left-to-right" evidence="14">
        <dbReference type="Rhea" id="RHEA:32940"/>
    </physiologicalReaction>
</comment>
<dbReference type="GO" id="GO:0006646">
    <property type="term" value="P:phosphatidylethanolamine biosynthetic process"/>
    <property type="evidence" value="ECO:0007669"/>
    <property type="project" value="TreeGrafter"/>
</dbReference>
<comment type="catalytic activity">
    <reaction evidence="10">
        <text>1,2-dioctanoyl-sn-glycerol + CDP-choline = 1,2-dioctanoyl-sn-glycero-3-phosphocholine + CMP + H(+)</text>
        <dbReference type="Rhea" id="RHEA:54232"/>
        <dbReference type="ChEBI" id="CHEBI:15378"/>
        <dbReference type="ChEBI" id="CHEBI:58779"/>
        <dbReference type="ChEBI" id="CHEBI:60377"/>
        <dbReference type="ChEBI" id="CHEBI:76979"/>
        <dbReference type="ChEBI" id="CHEBI:78228"/>
    </reaction>
    <physiologicalReaction direction="left-to-right" evidence="10">
        <dbReference type="Rhea" id="RHEA:54233"/>
    </physiologicalReaction>
</comment>
<dbReference type="PROSITE" id="PS00379">
    <property type="entry name" value="CDP_ALCOHOL_P_TRANSF"/>
    <property type="match status" value="1"/>
</dbReference>
<evidence type="ECO:0000256" key="5">
    <source>
        <dbReference type="ARBA" id="ARBA00022989"/>
    </source>
</evidence>
<dbReference type="Proteomes" id="UP001177023">
    <property type="component" value="Unassembled WGS sequence"/>
</dbReference>
<feature type="transmembrane region" description="Helical" evidence="16">
    <location>
        <begin position="186"/>
        <end position="203"/>
    </location>
</feature>
<dbReference type="GO" id="GO:0005794">
    <property type="term" value="C:Golgi apparatus"/>
    <property type="evidence" value="ECO:0007669"/>
    <property type="project" value="TreeGrafter"/>
</dbReference>
<dbReference type="InterPro" id="IPR000462">
    <property type="entry name" value="CDP-OH_P_trans"/>
</dbReference>
<keyword evidence="5 16" id="KW-1133">Transmembrane helix</keyword>
<dbReference type="PANTHER" id="PTHR10414">
    <property type="entry name" value="ETHANOLAMINEPHOSPHOTRANSFERASE"/>
    <property type="match status" value="1"/>
</dbReference>
<keyword evidence="8" id="KW-1208">Phospholipid metabolism</keyword>
<evidence type="ECO:0000256" key="3">
    <source>
        <dbReference type="ARBA" id="ARBA00022679"/>
    </source>
</evidence>
<sequence length="414" mass="46273">MVQTRSAARQSNSADRSPYRYVPRQHVEVHSTGISAIDHYLQQDCILTPEEMARLAAHKYSAIDISWLDELCMKNFWERVVEYCPLWVAPNLITLVGLIVNLATVLILSYYSPTAKEDAPRWTYALAALGLFIYQTLDAIDGKQARRTGSSSPLGELFDHGCDSLSQIFVCLNVCYALQLGDVKHGVFFVSILAIIVFYAAHWSTYCTGQLRFARFDVTEAQMLVMALLLSTAAFGPGLWSIGVLGCQLKHVAVFLTLCGTIYQSSSYLFTILTGGIGRNGSTVAGTSVLFPICPLLAVIVPFCMMYSKSSTDAFEQHLTAFSLFFGAVAAKATNRLIVGHMSRSELPLWDWTYIGPTLLILNQYYDYVVCEQRLLYFCAIYSWCSLVLYCVMVTRQMCAYLNISCFKIDKVKP</sequence>
<feature type="transmembrane region" description="Helical" evidence="16">
    <location>
        <begin position="83"/>
        <end position="110"/>
    </location>
</feature>
<protein>
    <recommendedName>
        <fullName evidence="13">diacylglycerol cholinephosphotransferase</fullName>
        <ecNumber evidence="13">2.7.8.2</ecNumber>
    </recommendedName>
</protein>
<dbReference type="InterPro" id="IPR048254">
    <property type="entry name" value="CDP_ALCOHOL_P_TRANSF_CS"/>
</dbReference>
<evidence type="ECO:0000256" key="9">
    <source>
        <dbReference type="ARBA" id="ARBA00036100"/>
    </source>
</evidence>
<evidence type="ECO:0000256" key="15">
    <source>
        <dbReference type="RuleBase" id="RU003750"/>
    </source>
</evidence>
<dbReference type="PANTHER" id="PTHR10414:SF37">
    <property type="entry name" value="BB IN A BOXCAR, ISOFORM C"/>
    <property type="match status" value="1"/>
</dbReference>
<keyword evidence="18" id="KW-1185">Reference proteome</keyword>
<accession>A0AA36CZ81</accession>
<feature type="transmembrane region" description="Helical" evidence="16">
    <location>
        <begin position="319"/>
        <end position="339"/>
    </location>
</feature>
<dbReference type="InterPro" id="IPR043130">
    <property type="entry name" value="CDP-OH_PTrfase_TM_dom"/>
</dbReference>
<evidence type="ECO:0000256" key="8">
    <source>
        <dbReference type="ARBA" id="ARBA00023264"/>
    </source>
</evidence>
<dbReference type="EC" id="2.7.8.2" evidence="13"/>
<dbReference type="AlphaFoldDB" id="A0AA36CZ81"/>
<dbReference type="Pfam" id="PF01066">
    <property type="entry name" value="CDP-OH_P_transf"/>
    <property type="match status" value="1"/>
</dbReference>